<feature type="compositionally biased region" description="Basic residues" evidence="1">
    <location>
        <begin position="74"/>
        <end position="84"/>
    </location>
</feature>
<keyword evidence="3" id="KW-1185">Reference proteome</keyword>
<sequence>MPTRGGILRHSGALKNLISTMTDIILQQVPTMGCEPSHRHALVGSPLREIAHPERDGQSQGEYRNRSKGVVASRAHKTIPRKPAKSATAKSQQGRSMPYTTHSGCTSWFEEQEQTSKPRGEILRRQRALKRRPIRERTRGPLSEALQPQNVQKYYEFHEQSGHTTAECRELKKALHELADKVWIVTTIADEYAEGITWSTWKAQLRGAQQALTAETGSCVTVPSMVFDRREGSHFPSPHNDLLVVELKVASALI</sequence>
<gene>
    <name evidence="2" type="ORF">Cgig2_006735</name>
</gene>
<evidence type="ECO:0000313" key="3">
    <source>
        <dbReference type="Proteomes" id="UP001153076"/>
    </source>
</evidence>
<accession>A0A9Q1GYY6</accession>
<evidence type="ECO:0000256" key="1">
    <source>
        <dbReference type="SAM" id="MobiDB-lite"/>
    </source>
</evidence>
<dbReference type="OrthoDB" id="1752268at2759"/>
<name>A0A9Q1GYY6_9CARY</name>
<comment type="caution">
    <text evidence="2">The sequence shown here is derived from an EMBL/GenBank/DDBJ whole genome shotgun (WGS) entry which is preliminary data.</text>
</comment>
<dbReference type="AlphaFoldDB" id="A0A9Q1GYY6"/>
<feature type="region of interest" description="Disordered" evidence="1">
    <location>
        <begin position="52"/>
        <end position="103"/>
    </location>
</feature>
<dbReference type="EMBL" id="JAKOGI010001195">
    <property type="protein sequence ID" value="KAJ8427058.1"/>
    <property type="molecule type" value="Genomic_DNA"/>
</dbReference>
<organism evidence="2 3">
    <name type="scientific">Carnegiea gigantea</name>
    <dbReference type="NCBI Taxonomy" id="171969"/>
    <lineage>
        <taxon>Eukaryota</taxon>
        <taxon>Viridiplantae</taxon>
        <taxon>Streptophyta</taxon>
        <taxon>Embryophyta</taxon>
        <taxon>Tracheophyta</taxon>
        <taxon>Spermatophyta</taxon>
        <taxon>Magnoliopsida</taxon>
        <taxon>eudicotyledons</taxon>
        <taxon>Gunneridae</taxon>
        <taxon>Pentapetalae</taxon>
        <taxon>Caryophyllales</taxon>
        <taxon>Cactineae</taxon>
        <taxon>Cactaceae</taxon>
        <taxon>Cactoideae</taxon>
        <taxon>Echinocereeae</taxon>
        <taxon>Carnegiea</taxon>
    </lineage>
</organism>
<proteinExistence type="predicted"/>
<evidence type="ECO:0000313" key="2">
    <source>
        <dbReference type="EMBL" id="KAJ8427058.1"/>
    </source>
</evidence>
<protein>
    <submittedName>
        <fullName evidence="2">Uncharacterized protein</fullName>
    </submittedName>
</protein>
<reference evidence="2" key="1">
    <citation type="submission" date="2022-04" db="EMBL/GenBank/DDBJ databases">
        <title>Carnegiea gigantea Genome sequencing and assembly v2.</title>
        <authorList>
            <person name="Copetti D."/>
            <person name="Sanderson M.J."/>
            <person name="Burquez A."/>
            <person name="Wojciechowski M.F."/>
        </authorList>
    </citation>
    <scope>NUCLEOTIDE SEQUENCE</scope>
    <source>
        <strain evidence="2">SGP5-SGP5p</strain>
        <tissue evidence="2">Aerial part</tissue>
    </source>
</reference>
<dbReference type="Proteomes" id="UP001153076">
    <property type="component" value="Unassembled WGS sequence"/>
</dbReference>
<feature type="compositionally biased region" description="Polar residues" evidence="1">
    <location>
        <begin position="88"/>
        <end position="103"/>
    </location>
</feature>